<dbReference type="AlphaFoldDB" id="A0A7V8B0T2"/>
<feature type="compositionally biased region" description="Basic and acidic residues" evidence="1">
    <location>
        <begin position="206"/>
        <end position="219"/>
    </location>
</feature>
<sequence>MNNAKKKPIQIPQQTMKNSTSANAISAGKQNWLLAIPKWLMKMMAAVLKMVNRVLSVFGIGPVGNPHSAAMPKPASSVAESDASPMNELKNEPSMAQMAQLVPVATVAKILEYAKAKPENRKQVDLSQLSMDHKIWLSTLNQAKLDQLATMKPNDALAVVYKGVSELQARKSGILKSDRAAPQEPSMVEAIAEEVRSNPKARRLKDRLEEERKLRKERSAPALRMAMG</sequence>
<evidence type="ECO:0000313" key="3">
    <source>
        <dbReference type="Proteomes" id="UP000460650"/>
    </source>
</evidence>
<evidence type="ECO:0000256" key="1">
    <source>
        <dbReference type="SAM" id="MobiDB-lite"/>
    </source>
</evidence>
<dbReference type="EMBL" id="WBVY01000007">
    <property type="protein sequence ID" value="KAB2655104.1"/>
    <property type="molecule type" value="Genomic_DNA"/>
</dbReference>
<accession>A0A7V8B0T2</accession>
<evidence type="ECO:0000313" key="2">
    <source>
        <dbReference type="EMBL" id="KAB2655104.1"/>
    </source>
</evidence>
<feature type="region of interest" description="Disordered" evidence="1">
    <location>
        <begin position="1"/>
        <end position="22"/>
    </location>
</feature>
<feature type="region of interest" description="Disordered" evidence="1">
    <location>
        <begin position="69"/>
        <end position="88"/>
    </location>
</feature>
<comment type="caution">
    <text evidence="2">The sequence shown here is derived from an EMBL/GenBank/DDBJ whole genome shotgun (WGS) entry which is preliminary data.</text>
</comment>
<name>A0A7V8B0T2_9HYPH</name>
<reference evidence="2 3" key="1">
    <citation type="submission" date="2019-09" db="EMBL/GenBank/DDBJ databases">
        <title>Taxonomic organization of the family Brucellaceae based on a phylogenomic approach.</title>
        <authorList>
            <person name="Leclercq S."/>
            <person name="Cloeckaert A."/>
            <person name="Zygmunt M.S."/>
        </authorList>
    </citation>
    <scope>NUCLEOTIDE SEQUENCE [LARGE SCALE GENOMIC DNA]</scope>
    <source>
        <strain evidence="2 3">TA93</strain>
    </source>
</reference>
<feature type="compositionally biased region" description="Polar residues" evidence="1">
    <location>
        <begin position="11"/>
        <end position="22"/>
    </location>
</feature>
<feature type="region of interest" description="Disordered" evidence="1">
    <location>
        <begin position="198"/>
        <end position="228"/>
    </location>
</feature>
<dbReference type="Proteomes" id="UP000460650">
    <property type="component" value="Unassembled WGS sequence"/>
</dbReference>
<proteinExistence type="predicted"/>
<protein>
    <submittedName>
        <fullName evidence="2">Uncharacterized protein</fullName>
    </submittedName>
</protein>
<gene>
    <name evidence="2" type="ORF">F9K94_21340</name>
</gene>
<organism evidence="2 3">
    <name type="scientific">Brucella tritici</name>
    <dbReference type="NCBI Taxonomy" id="94626"/>
    <lineage>
        <taxon>Bacteria</taxon>
        <taxon>Pseudomonadati</taxon>
        <taxon>Pseudomonadota</taxon>
        <taxon>Alphaproteobacteria</taxon>
        <taxon>Hyphomicrobiales</taxon>
        <taxon>Brucellaceae</taxon>
        <taxon>Brucella/Ochrobactrum group</taxon>
        <taxon>Brucella</taxon>
    </lineage>
</organism>
<dbReference type="RefSeq" id="WP_151648333.1">
    <property type="nucleotide sequence ID" value="NZ_WBVY01000007.1"/>
</dbReference>